<dbReference type="Pfam" id="PF13359">
    <property type="entry name" value="DDE_Tnp_4"/>
    <property type="match status" value="1"/>
</dbReference>
<dbReference type="EMBL" id="JACMRX010000005">
    <property type="protein sequence ID" value="KAF7989187.1"/>
    <property type="molecule type" value="Genomic_DNA"/>
</dbReference>
<evidence type="ECO:0000313" key="4">
    <source>
        <dbReference type="EMBL" id="KAF7989187.1"/>
    </source>
</evidence>
<reference evidence="4 5" key="1">
    <citation type="submission" date="2020-08" db="EMBL/GenBank/DDBJ databases">
        <title>Aphidius gifuensis genome sequencing and assembly.</title>
        <authorList>
            <person name="Du Z."/>
        </authorList>
    </citation>
    <scope>NUCLEOTIDE SEQUENCE [LARGE SCALE GENOMIC DNA]</scope>
    <source>
        <strain evidence="4">YNYX2018</strain>
        <tissue evidence="4">Adults</tissue>
    </source>
</reference>
<comment type="caution">
    <text evidence="4">The sequence shown here is derived from an EMBL/GenBank/DDBJ whole genome shotgun (WGS) entry which is preliminary data.</text>
</comment>
<organism evidence="4 5">
    <name type="scientific">Aphidius gifuensis</name>
    <name type="common">Parasitoid wasp</name>
    <dbReference type="NCBI Taxonomy" id="684658"/>
    <lineage>
        <taxon>Eukaryota</taxon>
        <taxon>Metazoa</taxon>
        <taxon>Ecdysozoa</taxon>
        <taxon>Arthropoda</taxon>
        <taxon>Hexapoda</taxon>
        <taxon>Insecta</taxon>
        <taxon>Pterygota</taxon>
        <taxon>Neoptera</taxon>
        <taxon>Endopterygota</taxon>
        <taxon>Hymenoptera</taxon>
        <taxon>Apocrita</taxon>
        <taxon>Ichneumonoidea</taxon>
        <taxon>Braconidae</taxon>
        <taxon>Aphidiinae</taxon>
        <taxon>Aphidius</taxon>
    </lineage>
</organism>
<dbReference type="AlphaFoldDB" id="A0A834XLQ3"/>
<name>A0A834XLQ3_APHGI</name>
<evidence type="ECO:0000256" key="1">
    <source>
        <dbReference type="ARBA" id="ARBA00001968"/>
    </source>
</evidence>
<gene>
    <name evidence="4" type="ORF">HCN44_007717</name>
</gene>
<keyword evidence="5" id="KW-1185">Reference proteome</keyword>
<dbReference type="InterPro" id="IPR027806">
    <property type="entry name" value="HARBI1_dom"/>
</dbReference>
<sequence length="119" mass="13431">MLLGCFYTYFFKTHLTLLPYYPSGPGGNDAELYRNKKGFFSINVQVVCDADLEIIDIVARWPGSVHDSTIFLNLNIHTNFEAGRYGDVLLVDDSGYALSSYLLTPLRNPQTPAENLYNE</sequence>
<evidence type="ECO:0000259" key="3">
    <source>
        <dbReference type="Pfam" id="PF13359"/>
    </source>
</evidence>
<keyword evidence="2" id="KW-0479">Metal-binding</keyword>
<protein>
    <recommendedName>
        <fullName evidence="3">DDE Tnp4 domain-containing protein</fullName>
    </recommendedName>
</protein>
<evidence type="ECO:0000256" key="2">
    <source>
        <dbReference type="ARBA" id="ARBA00022723"/>
    </source>
</evidence>
<proteinExistence type="predicted"/>
<feature type="domain" description="DDE Tnp4" evidence="3">
    <location>
        <begin position="29"/>
        <end position="118"/>
    </location>
</feature>
<dbReference type="Proteomes" id="UP000639338">
    <property type="component" value="Unassembled WGS sequence"/>
</dbReference>
<evidence type="ECO:0000313" key="5">
    <source>
        <dbReference type="Proteomes" id="UP000639338"/>
    </source>
</evidence>
<comment type="cofactor">
    <cofactor evidence="1">
        <name>a divalent metal cation</name>
        <dbReference type="ChEBI" id="CHEBI:60240"/>
    </cofactor>
</comment>
<accession>A0A834XLQ3</accession>
<dbReference type="GO" id="GO:0046872">
    <property type="term" value="F:metal ion binding"/>
    <property type="evidence" value="ECO:0007669"/>
    <property type="project" value="UniProtKB-KW"/>
</dbReference>
<dbReference type="OrthoDB" id="6740069at2759"/>